<evidence type="ECO:0000313" key="2">
    <source>
        <dbReference type="EMBL" id="HIA97743.1"/>
    </source>
</evidence>
<evidence type="ECO:0000313" key="3">
    <source>
        <dbReference type="Proteomes" id="UP000589132"/>
    </source>
</evidence>
<dbReference type="PROSITE" id="PS50880">
    <property type="entry name" value="TOPRIM"/>
    <property type="match status" value="1"/>
</dbReference>
<dbReference type="SUPFAM" id="SSF110455">
    <property type="entry name" value="Toprim domain"/>
    <property type="match status" value="1"/>
</dbReference>
<organism evidence="2 3">
    <name type="scientific">Marine Group III euryarchaeote</name>
    <dbReference type="NCBI Taxonomy" id="2173149"/>
    <lineage>
        <taxon>Archaea</taxon>
        <taxon>Methanobacteriati</taxon>
        <taxon>Thermoplasmatota</taxon>
        <taxon>Thermoplasmata</taxon>
        <taxon>Candidatus Thermoprofundales</taxon>
    </lineage>
</organism>
<comment type="caution">
    <text evidence="2">The sequence shown here is derived from an EMBL/GenBank/DDBJ whole genome shotgun (WGS) entry which is preliminary data.</text>
</comment>
<accession>A0A7J4CZE4</accession>
<dbReference type="Gene3D" id="3.40.1360.10">
    <property type="match status" value="1"/>
</dbReference>
<dbReference type="AlphaFoldDB" id="A0A7J4CZE4"/>
<dbReference type="PANTHER" id="PTHR39964:SF2">
    <property type="entry name" value="UPF0292 PROTEIN MJ1624"/>
    <property type="match status" value="1"/>
</dbReference>
<dbReference type="SMART" id="SM00493">
    <property type="entry name" value="TOPRIM"/>
    <property type="match status" value="1"/>
</dbReference>
<dbReference type="PANTHER" id="PTHR39964">
    <property type="entry name" value="UPF0292 PROTEIN TK1411"/>
    <property type="match status" value="1"/>
</dbReference>
<sequence length="139" mass="15348">MKSNRNNSPQIRLDALNRILDSLNDLDSPVVVEGHSDTLALRSLGYHGEVIELNDGRSVLSTVEKLAQKLGTSGTFVVMTDWDRTGGRLAKQLKEYGESSDLIPNDQIRRELAIASSKDISCVEELPKLIQTLRSVCDP</sequence>
<dbReference type="Proteomes" id="UP000589132">
    <property type="component" value="Unassembled WGS sequence"/>
</dbReference>
<dbReference type="InterPro" id="IPR006171">
    <property type="entry name" value="TOPRIM_dom"/>
</dbReference>
<reference evidence="3" key="1">
    <citation type="journal article" date="2019" name="bioRxiv">
        <title>Genome diversification in globally distributed novel marine Proteobacteria is linked to environmental adaptation.</title>
        <authorList>
            <person name="Zhou Z."/>
            <person name="Tran P.Q."/>
            <person name="Kieft K."/>
            <person name="Anantharaman K."/>
        </authorList>
    </citation>
    <scope>NUCLEOTIDE SEQUENCE [LARGE SCALE GENOMIC DNA]</scope>
</reference>
<protein>
    <recommendedName>
        <fullName evidence="1">Toprim domain-containing protein</fullName>
    </recommendedName>
</protein>
<evidence type="ECO:0000259" key="1">
    <source>
        <dbReference type="PROSITE" id="PS50880"/>
    </source>
</evidence>
<name>A0A7J4CZE4_9ARCH</name>
<proteinExistence type="predicted"/>
<gene>
    <name evidence="2" type="ORF">EYO15_00985</name>
</gene>
<dbReference type="EMBL" id="DTTC01000045">
    <property type="protein sequence ID" value="HIA97743.1"/>
    <property type="molecule type" value="Genomic_DNA"/>
</dbReference>
<feature type="domain" description="Toprim" evidence="1">
    <location>
        <begin position="27"/>
        <end position="117"/>
    </location>
</feature>
<dbReference type="Pfam" id="PF01751">
    <property type="entry name" value="Toprim"/>
    <property type="match status" value="1"/>
</dbReference>